<feature type="transmembrane region" description="Helical" evidence="6">
    <location>
        <begin position="30"/>
        <end position="49"/>
    </location>
</feature>
<keyword evidence="8" id="KW-1185">Reference proteome</keyword>
<dbReference type="EMBL" id="JAODUP010000008">
    <property type="protein sequence ID" value="KAK2169646.1"/>
    <property type="molecule type" value="Genomic_DNA"/>
</dbReference>
<dbReference type="InterPro" id="IPR004299">
    <property type="entry name" value="MBOAT_fam"/>
</dbReference>
<evidence type="ECO:0000313" key="7">
    <source>
        <dbReference type="EMBL" id="KAK2169646.1"/>
    </source>
</evidence>
<accession>A0AAD9NIK6</accession>
<evidence type="ECO:0000256" key="2">
    <source>
        <dbReference type="ARBA" id="ARBA00022692"/>
    </source>
</evidence>
<dbReference type="Pfam" id="PF03062">
    <property type="entry name" value="MBOAT"/>
    <property type="match status" value="1"/>
</dbReference>
<comment type="similarity">
    <text evidence="5">Belongs to the membrane-bound acyltransferase family. HHAT subfamily.</text>
</comment>
<sequence length="364" mass="42293">MTAKKKSKPTGNLTSLEGWGSKAPLPYWEIWLYISVWVGAVAYCIYSIYRASIDYVEELNDYYLVSGWSILGRRKRRGVVFLLYTQIVLYALLGLRALCIVWSHVILVYIATYSRSTVIVWLTSMGMLVTLNFDRTVKLLKASVSHDPFEKKFYLLLFIVAMANVRYISSAVEISQQRLELFKWKEKHGKENDSDGEKTLVQRKNENIQHGSSFAREEPLRVNSLLDMLIYIFYLPLFFTGPILTFDHFYKQFHLHHNAPPYTFSLTSIIAVVKRCLRLAFWIFVIEFSLHYLYFNCLHIDVNLMNRLPLWVVAGTGFCHGQFFMVVYVVMFGLPSLIASADHVETPLGPKCISRIHLYSDMWK</sequence>
<dbReference type="PANTHER" id="PTHR13285:SF18">
    <property type="entry name" value="PROTEIN-CYSTEINE N-PALMITOYLTRANSFERASE RASP"/>
    <property type="match status" value="1"/>
</dbReference>
<name>A0AAD9NIK6_9ANNE</name>
<dbReference type="GO" id="GO:0005783">
    <property type="term" value="C:endoplasmic reticulum"/>
    <property type="evidence" value="ECO:0007669"/>
    <property type="project" value="TreeGrafter"/>
</dbReference>
<comment type="caution">
    <text evidence="7">The sequence shown here is derived from an EMBL/GenBank/DDBJ whole genome shotgun (WGS) entry which is preliminary data.</text>
</comment>
<evidence type="ECO:0000256" key="4">
    <source>
        <dbReference type="ARBA" id="ARBA00023136"/>
    </source>
</evidence>
<dbReference type="InterPro" id="IPR051085">
    <property type="entry name" value="MB_O-acyltransferase"/>
</dbReference>
<gene>
    <name evidence="7" type="ORF">LSH36_8g08006</name>
</gene>
<dbReference type="Proteomes" id="UP001208570">
    <property type="component" value="Unassembled WGS sequence"/>
</dbReference>
<evidence type="ECO:0000256" key="5">
    <source>
        <dbReference type="ARBA" id="ARBA00038268"/>
    </source>
</evidence>
<feature type="transmembrane region" description="Helical" evidence="6">
    <location>
        <begin position="153"/>
        <end position="172"/>
    </location>
</feature>
<feature type="transmembrane region" description="Helical" evidence="6">
    <location>
        <begin position="228"/>
        <end position="246"/>
    </location>
</feature>
<evidence type="ECO:0000256" key="1">
    <source>
        <dbReference type="ARBA" id="ARBA00004141"/>
    </source>
</evidence>
<feature type="transmembrane region" description="Helical" evidence="6">
    <location>
        <begin position="116"/>
        <end position="133"/>
    </location>
</feature>
<feature type="transmembrane region" description="Helical" evidence="6">
    <location>
        <begin position="310"/>
        <end position="334"/>
    </location>
</feature>
<comment type="subcellular location">
    <subcellularLocation>
        <location evidence="1">Membrane</location>
        <topology evidence="1">Multi-pass membrane protein</topology>
    </subcellularLocation>
</comment>
<dbReference type="GO" id="GO:0016409">
    <property type="term" value="F:palmitoyltransferase activity"/>
    <property type="evidence" value="ECO:0007669"/>
    <property type="project" value="TreeGrafter"/>
</dbReference>
<organism evidence="7 8">
    <name type="scientific">Paralvinella palmiformis</name>
    <dbReference type="NCBI Taxonomy" id="53620"/>
    <lineage>
        <taxon>Eukaryota</taxon>
        <taxon>Metazoa</taxon>
        <taxon>Spiralia</taxon>
        <taxon>Lophotrochozoa</taxon>
        <taxon>Annelida</taxon>
        <taxon>Polychaeta</taxon>
        <taxon>Sedentaria</taxon>
        <taxon>Canalipalpata</taxon>
        <taxon>Terebellida</taxon>
        <taxon>Terebelliformia</taxon>
        <taxon>Alvinellidae</taxon>
        <taxon>Paralvinella</taxon>
    </lineage>
</organism>
<evidence type="ECO:0000256" key="3">
    <source>
        <dbReference type="ARBA" id="ARBA00022989"/>
    </source>
</evidence>
<feature type="transmembrane region" description="Helical" evidence="6">
    <location>
        <begin position="81"/>
        <end position="110"/>
    </location>
</feature>
<protein>
    <submittedName>
        <fullName evidence="7">Uncharacterized protein</fullName>
    </submittedName>
</protein>
<dbReference type="AlphaFoldDB" id="A0AAD9NIK6"/>
<dbReference type="GO" id="GO:0016020">
    <property type="term" value="C:membrane"/>
    <property type="evidence" value="ECO:0007669"/>
    <property type="project" value="UniProtKB-SubCell"/>
</dbReference>
<evidence type="ECO:0000256" key="6">
    <source>
        <dbReference type="SAM" id="Phobius"/>
    </source>
</evidence>
<dbReference type="PANTHER" id="PTHR13285">
    <property type="entry name" value="ACYLTRANSFERASE"/>
    <property type="match status" value="1"/>
</dbReference>
<keyword evidence="4 6" id="KW-0472">Membrane</keyword>
<evidence type="ECO:0000313" key="8">
    <source>
        <dbReference type="Proteomes" id="UP001208570"/>
    </source>
</evidence>
<proteinExistence type="inferred from homology"/>
<feature type="transmembrane region" description="Helical" evidence="6">
    <location>
        <begin position="276"/>
        <end position="295"/>
    </location>
</feature>
<keyword evidence="3 6" id="KW-1133">Transmembrane helix</keyword>
<keyword evidence="2 6" id="KW-0812">Transmembrane</keyword>
<reference evidence="7" key="1">
    <citation type="journal article" date="2023" name="Mol. Biol. Evol.">
        <title>Third-Generation Sequencing Reveals the Adaptive Role of the Epigenome in Three Deep-Sea Polychaetes.</title>
        <authorList>
            <person name="Perez M."/>
            <person name="Aroh O."/>
            <person name="Sun Y."/>
            <person name="Lan Y."/>
            <person name="Juniper S.K."/>
            <person name="Young C.R."/>
            <person name="Angers B."/>
            <person name="Qian P.Y."/>
        </authorList>
    </citation>
    <scope>NUCLEOTIDE SEQUENCE</scope>
    <source>
        <strain evidence="7">P08H-3</strain>
    </source>
</reference>